<feature type="region of interest" description="Disordered" evidence="1">
    <location>
        <begin position="21"/>
        <end position="202"/>
    </location>
</feature>
<accession>A0ABR2UVW0</accession>
<protein>
    <submittedName>
        <fullName evidence="2">Uncharacterized protein</fullName>
    </submittedName>
</protein>
<evidence type="ECO:0000256" key="1">
    <source>
        <dbReference type="SAM" id="MobiDB-lite"/>
    </source>
</evidence>
<feature type="compositionally biased region" description="Low complexity" evidence="1">
    <location>
        <begin position="150"/>
        <end position="162"/>
    </location>
</feature>
<sequence>MDNYGDLPHIIEEFLRQVQKPRTPLLQDPGAVSFNLPSTTPDYPSELSDPGDESVCEDFFDWARWGNEQETKEQSAARSDSPSMPGLTSSVTPPPSEEGVPSSPRDTEDRSQLRAKLREAKETDDRYTFPLQREIRPKHGAEGLPPFQLHNAGHGSSANASSTQNPIRDGSLLSPPRSRESSADRRLMPNGTGPSRGKRNGKLENADEVANCDDHGVCSNCTKKAEKYKSGLKPITGQQICFRNPFPHNHLLFPHISKTELNRSAAALRPGPGDLHHPLLVFFGSATNVTSHAITISVVVKGENIPHAGHQDVKNYRLNLNNVPSPHQLCHWARDHTRRAGDGDFQAALDMLTFEYSAPGSQLPHHALLANVHELRCLYKIWSHKEFLCQNSPNAPLEPLPKSLLVGLRNLAKASLKRLEHQIITSLDKYLPNATSIKADDRMALWVAMMQMILMYRDLFGLTESINVQPGHAYFSSWLQVRRMSAKLFSTLVVMCEVCFSKKKPAPFGLDSRGVGQAPLAGSINRRFACVEERRAEYFENLDPKPGSLEQLLCILRSEPPPRAAKRRKISN</sequence>
<evidence type="ECO:0000313" key="3">
    <source>
        <dbReference type="Proteomes" id="UP001408356"/>
    </source>
</evidence>
<feature type="compositionally biased region" description="Acidic residues" evidence="1">
    <location>
        <begin position="49"/>
        <end position="60"/>
    </location>
</feature>
<comment type="caution">
    <text evidence="2">The sequence shown here is derived from an EMBL/GenBank/DDBJ whole genome shotgun (WGS) entry which is preliminary data.</text>
</comment>
<dbReference type="EMBL" id="JARVKF010000374">
    <property type="protein sequence ID" value="KAK9418484.1"/>
    <property type="molecule type" value="Genomic_DNA"/>
</dbReference>
<feature type="compositionally biased region" description="Basic and acidic residues" evidence="1">
    <location>
        <begin position="177"/>
        <end position="187"/>
    </location>
</feature>
<keyword evidence="3" id="KW-1185">Reference proteome</keyword>
<feature type="compositionally biased region" description="Basic and acidic residues" evidence="1">
    <location>
        <begin position="105"/>
        <end position="141"/>
    </location>
</feature>
<gene>
    <name evidence="2" type="ORF">SUNI508_07972</name>
</gene>
<reference evidence="2 3" key="1">
    <citation type="journal article" date="2024" name="J. Plant Pathol.">
        <title>Sequence and assembly of the genome of Seiridium unicorne, isolate CBS 538.82, causal agent of cypress canker disease.</title>
        <authorList>
            <person name="Scali E."/>
            <person name="Rocca G.D."/>
            <person name="Danti R."/>
            <person name="Garbelotto M."/>
            <person name="Barberini S."/>
            <person name="Baroncelli R."/>
            <person name="Emiliani G."/>
        </authorList>
    </citation>
    <scope>NUCLEOTIDE SEQUENCE [LARGE SCALE GENOMIC DNA]</scope>
    <source>
        <strain evidence="2 3">BM-138-508</strain>
    </source>
</reference>
<organism evidence="2 3">
    <name type="scientific">Seiridium unicorne</name>
    <dbReference type="NCBI Taxonomy" id="138068"/>
    <lineage>
        <taxon>Eukaryota</taxon>
        <taxon>Fungi</taxon>
        <taxon>Dikarya</taxon>
        <taxon>Ascomycota</taxon>
        <taxon>Pezizomycotina</taxon>
        <taxon>Sordariomycetes</taxon>
        <taxon>Xylariomycetidae</taxon>
        <taxon>Amphisphaeriales</taxon>
        <taxon>Sporocadaceae</taxon>
        <taxon>Seiridium</taxon>
    </lineage>
</organism>
<evidence type="ECO:0000313" key="2">
    <source>
        <dbReference type="EMBL" id="KAK9418484.1"/>
    </source>
</evidence>
<dbReference type="Proteomes" id="UP001408356">
    <property type="component" value="Unassembled WGS sequence"/>
</dbReference>
<name>A0ABR2UVW0_9PEZI</name>
<proteinExistence type="predicted"/>